<dbReference type="OrthoDB" id="655540at2759"/>
<keyword evidence="3" id="KW-0813">Transport</keyword>
<feature type="transmembrane region" description="Helical" evidence="8">
    <location>
        <begin position="256"/>
        <end position="277"/>
    </location>
</feature>
<keyword evidence="5" id="KW-0029">Amino-acid transport</keyword>
<feature type="transmembrane region" description="Helical" evidence="8">
    <location>
        <begin position="441"/>
        <end position="461"/>
    </location>
</feature>
<feature type="transmembrane region" description="Helical" evidence="8">
    <location>
        <begin position="542"/>
        <end position="559"/>
    </location>
</feature>
<dbReference type="GO" id="GO:0015179">
    <property type="term" value="F:L-amino acid transmembrane transporter activity"/>
    <property type="evidence" value="ECO:0007669"/>
    <property type="project" value="TreeGrafter"/>
</dbReference>
<gene>
    <name evidence="10" type="ORF">BDV29DRAFT_188231</name>
</gene>
<dbReference type="AlphaFoldDB" id="A0A5N5XD54"/>
<accession>A0A5N5XD54</accession>
<evidence type="ECO:0000256" key="5">
    <source>
        <dbReference type="ARBA" id="ARBA00022970"/>
    </source>
</evidence>
<feature type="transmembrane region" description="Helical" evidence="8">
    <location>
        <begin position="565"/>
        <end position="588"/>
    </location>
</feature>
<keyword evidence="6 8" id="KW-1133">Transmembrane helix</keyword>
<dbReference type="Pfam" id="PF01490">
    <property type="entry name" value="Aa_trans"/>
    <property type="match status" value="1"/>
</dbReference>
<evidence type="ECO:0000256" key="7">
    <source>
        <dbReference type="ARBA" id="ARBA00023136"/>
    </source>
</evidence>
<dbReference type="GO" id="GO:0005774">
    <property type="term" value="C:vacuolar membrane"/>
    <property type="evidence" value="ECO:0007669"/>
    <property type="project" value="TreeGrafter"/>
</dbReference>
<evidence type="ECO:0000313" key="11">
    <source>
        <dbReference type="Proteomes" id="UP000326565"/>
    </source>
</evidence>
<dbReference type="PANTHER" id="PTHR22950">
    <property type="entry name" value="AMINO ACID TRANSPORTER"/>
    <property type="match status" value="1"/>
</dbReference>
<reference evidence="10 11" key="1">
    <citation type="submission" date="2019-04" db="EMBL/GenBank/DDBJ databases">
        <title>Friends and foes A comparative genomics study of 23 Aspergillus species from section Flavi.</title>
        <authorList>
            <consortium name="DOE Joint Genome Institute"/>
            <person name="Kjaerbolling I."/>
            <person name="Vesth T."/>
            <person name="Frisvad J.C."/>
            <person name="Nybo J.L."/>
            <person name="Theobald S."/>
            <person name="Kildgaard S."/>
            <person name="Isbrandt T."/>
            <person name="Kuo A."/>
            <person name="Sato A."/>
            <person name="Lyhne E.K."/>
            <person name="Kogle M.E."/>
            <person name="Wiebenga A."/>
            <person name="Kun R.S."/>
            <person name="Lubbers R.J."/>
            <person name="Makela M.R."/>
            <person name="Barry K."/>
            <person name="Chovatia M."/>
            <person name="Clum A."/>
            <person name="Daum C."/>
            <person name="Haridas S."/>
            <person name="He G."/>
            <person name="LaButti K."/>
            <person name="Lipzen A."/>
            <person name="Mondo S."/>
            <person name="Riley R."/>
            <person name="Salamov A."/>
            <person name="Simmons B.A."/>
            <person name="Magnuson J.K."/>
            <person name="Henrissat B."/>
            <person name="Mortensen U.H."/>
            <person name="Larsen T.O."/>
            <person name="Devries R.P."/>
            <person name="Grigoriev I.V."/>
            <person name="Machida M."/>
            <person name="Baker S.E."/>
            <person name="Andersen M.R."/>
        </authorList>
    </citation>
    <scope>NUCLEOTIDE SEQUENCE [LARGE SCALE GENOMIC DNA]</scope>
    <source>
        <strain evidence="10 11">CBS 151.66</strain>
    </source>
</reference>
<feature type="transmembrane region" description="Helical" evidence="8">
    <location>
        <begin position="231"/>
        <end position="249"/>
    </location>
</feature>
<protein>
    <submittedName>
        <fullName evidence="10">Transmembrane amino acid transporter protein-domain-containing protein</fullName>
    </submittedName>
</protein>
<evidence type="ECO:0000256" key="3">
    <source>
        <dbReference type="ARBA" id="ARBA00022448"/>
    </source>
</evidence>
<feature type="transmembrane region" description="Helical" evidence="8">
    <location>
        <begin position="303"/>
        <end position="326"/>
    </location>
</feature>
<feature type="transmembrane region" description="Helical" evidence="8">
    <location>
        <begin position="364"/>
        <end position="383"/>
    </location>
</feature>
<feature type="domain" description="Amino acid transporter transmembrane" evidence="9">
    <location>
        <begin position="224"/>
        <end position="617"/>
    </location>
</feature>
<name>A0A5N5XD54_9EURO</name>
<evidence type="ECO:0000256" key="2">
    <source>
        <dbReference type="ARBA" id="ARBA00008066"/>
    </source>
</evidence>
<proteinExistence type="inferred from homology"/>
<evidence type="ECO:0000259" key="9">
    <source>
        <dbReference type="Pfam" id="PF01490"/>
    </source>
</evidence>
<feature type="transmembrane region" description="Helical" evidence="8">
    <location>
        <begin position="600"/>
        <end position="622"/>
    </location>
</feature>
<organism evidence="10 11">
    <name type="scientific">Aspergillus leporis</name>
    <dbReference type="NCBI Taxonomy" id="41062"/>
    <lineage>
        <taxon>Eukaryota</taxon>
        <taxon>Fungi</taxon>
        <taxon>Dikarya</taxon>
        <taxon>Ascomycota</taxon>
        <taxon>Pezizomycotina</taxon>
        <taxon>Eurotiomycetes</taxon>
        <taxon>Eurotiomycetidae</taxon>
        <taxon>Eurotiales</taxon>
        <taxon>Aspergillaceae</taxon>
        <taxon>Aspergillus</taxon>
        <taxon>Aspergillus subgen. Circumdati</taxon>
    </lineage>
</organism>
<feature type="transmembrane region" description="Helical" evidence="8">
    <location>
        <begin position="481"/>
        <end position="498"/>
    </location>
</feature>
<feature type="transmembrane region" description="Helical" evidence="8">
    <location>
        <begin position="338"/>
        <end position="358"/>
    </location>
</feature>
<dbReference type="Proteomes" id="UP000326565">
    <property type="component" value="Unassembled WGS sequence"/>
</dbReference>
<evidence type="ECO:0000256" key="8">
    <source>
        <dbReference type="SAM" id="Phobius"/>
    </source>
</evidence>
<keyword evidence="11" id="KW-1185">Reference proteome</keyword>
<comment type="subcellular location">
    <subcellularLocation>
        <location evidence="1">Membrane</location>
        <topology evidence="1">Multi-pass membrane protein</topology>
    </subcellularLocation>
</comment>
<evidence type="ECO:0000256" key="6">
    <source>
        <dbReference type="ARBA" id="ARBA00022989"/>
    </source>
</evidence>
<dbReference type="EMBL" id="ML732162">
    <property type="protein sequence ID" value="KAB8078007.1"/>
    <property type="molecule type" value="Genomic_DNA"/>
</dbReference>
<keyword evidence="7 8" id="KW-0472">Membrane</keyword>
<evidence type="ECO:0000256" key="4">
    <source>
        <dbReference type="ARBA" id="ARBA00022692"/>
    </source>
</evidence>
<dbReference type="InterPro" id="IPR013057">
    <property type="entry name" value="AA_transpt_TM"/>
</dbReference>
<dbReference type="PANTHER" id="PTHR22950:SF692">
    <property type="entry name" value="TRANSMEMBRANE AMINO ACID TRANSPORTER FAMILY PROTEIN"/>
    <property type="match status" value="1"/>
</dbReference>
<evidence type="ECO:0000256" key="1">
    <source>
        <dbReference type="ARBA" id="ARBA00004141"/>
    </source>
</evidence>
<evidence type="ECO:0000313" key="10">
    <source>
        <dbReference type="EMBL" id="KAB8078007.1"/>
    </source>
</evidence>
<sequence>MPAPTDKNVESPSTHECITHAMRIPTSDPSDPPAPEFDMFSRGNSAGSMGYLNDNNALSRLRSASFSARFRQAGGVNSIDNFARSWQRAAAFPEVLPRRSSVVEADSDGEWTENDTIVSRDRRLLNQDNDIARPLLGIDGEEDDQGSSTRGITSVFGSSLDRSIGTSYGTISSRVSETTRRHAIQFHREQQTTLDDPMNEGAEPLLVKKVQHEDGTQESIIIGQSTVPQTIFNSVNVLIGIGLLSLPLAMKHAGWLVGLLFLLFAALTTSYTAKLLAKCLDVDRSLVTYADLAYISFGNHARLVTSLLFCLELIGACVALVVLFADSLQALIPGLSNLQWKIICGFMLIPLNFVPLRLLSVTSILGIISCTSIVILICIDGLIKPTAPGSLHQPASTSLFPEDWRTVPLSFGLIMSPWGGHGVFPNIYRDMRHPRKYWKSLWVTYLFTFSLDCAMAIVGWAMFGDGVRDEVTANILLTNEYPRAISICIMISIAIIPITKVPLNCRPLVATVEVLCGLEPHTALVSESPKGLRDIVRQSLQASIRILVVVVIVSMAILCPSFDRIMALMGSALCFTICIILPLAFYLKIFGQEISRKERVLDWLLLVVSSALAIVGTGWALLPEDMISV</sequence>
<comment type="similarity">
    <text evidence="2">Belongs to the amino acid/polyamine transporter 2 family.</text>
</comment>
<keyword evidence="4 8" id="KW-0812">Transmembrane</keyword>